<evidence type="ECO:0000256" key="2">
    <source>
        <dbReference type="SAM" id="Phobius"/>
    </source>
</evidence>
<reference evidence="3 4" key="1">
    <citation type="journal article" date="2016" name="Nat. Commun.">
        <title>Thousands of microbial genomes shed light on interconnected biogeochemical processes in an aquifer system.</title>
        <authorList>
            <person name="Anantharaman K."/>
            <person name="Brown C.T."/>
            <person name="Hug L.A."/>
            <person name="Sharon I."/>
            <person name="Castelle C.J."/>
            <person name="Probst A.J."/>
            <person name="Thomas B.C."/>
            <person name="Singh A."/>
            <person name="Wilkins M.J."/>
            <person name="Karaoz U."/>
            <person name="Brodie E.L."/>
            <person name="Williams K.H."/>
            <person name="Hubbard S.S."/>
            <person name="Banfield J.F."/>
        </authorList>
    </citation>
    <scope>NUCLEOTIDE SEQUENCE [LARGE SCALE GENOMIC DNA]</scope>
</reference>
<sequence>MAKKQTNSSGAGALVGLAALAAVAAGGYFLYGKDGAKNRKKIKGWTLKAKGEVLEKVEKLKEVSEPEYRKVVDAVAAKYAAVKSIDPAEVEQMAKELHGHWKNIKRSIAPAPAKKKTVAKKPTAKKAAPKKAKA</sequence>
<organism evidence="3 4">
    <name type="scientific">Candidatus Yonathbacteria bacterium RIFOXYD1_FULL_52_36</name>
    <dbReference type="NCBI Taxonomy" id="1802730"/>
    <lineage>
        <taxon>Bacteria</taxon>
        <taxon>Candidatus Yonathiibacteriota</taxon>
    </lineage>
</organism>
<dbReference type="EMBL" id="MHUZ01000015">
    <property type="protein sequence ID" value="OHA85808.1"/>
    <property type="molecule type" value="Genomic_DNA"/>
</dbReference>
<proteinExistence type="predicted"/>
<evidence type="ECO:0000313" key="3">
    <source>
        <dbReference type="EMBL" id="OHA85808.1"/>
    </source>
</evidence>
<keyword evidence="2" id="KW-0472">Membrane</keyword>
<dbReference type="Proteomes" id="UP000178168">
    <property type="component" value="Unassembled WGS sequence"/>
</dbReference>
<feature type="compositionally biased region" description="Basic residues" evidence="1">
    <location>
        <begin position="113"/>
        <end position="134"/>
    </location>
</feature>
<gene>
    <name evidence="3" type="ORF">A2591_00485</name>
</gene>
<comment type="caution">
    <text evidence="3">The sequence shown here is derived from an EMBL/GenBank/DDBJ whole genome shotgun (WGS) entry which is preliminary data.</text>
</comment>
<name>A0A1G2SM85_9BACT</name>
<feature type="transmembrane region" description="Helical" evidence="2">
    <location>
        <begin position="12"/>
        <end position="31"/>
    </location>
</feature>
<protein>
    <submittedName>
        <fullName evidence="3">Uncharacterized protein</fullName>
    </submittedName>
</protein>
<feature type="region of interest" description="Disordered" evidence="1">
    <location>
        <begin position="108"/>
        <end position="134"/>
    </location>
</feature>
<accession>A0A1G2SM85</accession>
<dbReference type="AlphaFoldDB" id="A0A1G2SM85"/>
<evidence type="ECO:0000313" key="4">
    <source>
        <dbReference type="Proteomes" id="UP000178168"/>
    </source>
</evidence>
<evidence type="ECO:0000256" key="1">
    <source>
        <dbReference type="SAM" id="MobiDB-lite"/>
    </source>
</evidence>
<keyword evidence="2" id="KW-0812">Transmembrane</keyword>
<keyword evidence="2" id="KW-1133">Transmembrane helix</keyword>
<dbReference type="STRING" id="1802730.A2591_00485"/>